<dbReference type="EMBL" id="BAABHC010000002">
    <property type="protein sequence ID" value="GAA4425917.1"/>
    <property type="molecule type" value="Genomic_DNA"/>
</dbReference>
<dbReference type="Proteomes" id="UP001500552">
    <property type="component" value="Unassembled WGS sequence"/>
</dbReference>
<reference evidence="2" key="1">
    <citation type="journal article" date="2019" name="Int. J. Syst. Evol. Microbiol.">
        <title>The Global Catalogue of Microorganisms (GCM) 10K type strain sequencing project: providing services to taxonomists for standard genome sequencing and annotation.</title>
        <authorList>
            <consortium name="The Broad Institute Genomics Platform"/>
            <consortium name="The Broad Institute Genome Sequencing Center for Infectious Disease"/>
            <person name="Wu L."/>
            <person name="Ma J."/>
        </authorList>
    </citation>
    <scope>NUCLEOTIDE SEQUENCE [LARGE SCALE GENOMIC DNA]</scope>
    <source>
        <strain evidence="2">JCM 17926</strain>
    </source>
</reference>
<evidence type="ECO:0000313" key="1">
    <source>
        <dbReference type="EMBL" id="GAA4425917.1"/>
    </source>
</evidence>
<proteinExistence type="predicted"/>
<comment type="caution">
    <text evidence="1">The sequence shown here is derived from an EMBL/GenBank/DDBJ whole genome shotgun (WGS) entry which is preliminary data.</text>
</comment>
<protein>
    <recommendedName>
        <fullName evidence="3">Peptidase M28 domain-containing protein</fullName>
    </recommendedName>
</protein>
<evidence type="ECO:0000313" key="2">
    <source>
        <dbReference type="Proteomes" id="UP001500552"/>
    </source>
</evidence>
<name>A0ABP8LBK6_9BACT</name>
<keyword evidence="2" id="KW-1185">Reference proteome</keyword>
<organism evidence="1 2">
    <name type="scientific">Pontibacter saemangeumensis</name>
    <dbReference type="NCBI Taxonomy" id="1084525"/>
    <lineage>
        <taxon>Bacteria</taxon>
        <taxon>Pseudomonadati</taxon>
        <taxon>Bacteroidota</taxon>
        <taxon>Cytophagia</taxon>
        <taxon>Cytophagales</taxon>
        <taxon>Hymenobacteraceae</taxon>
        <taxon>Pontibacter</taxon>
    </lineage>
</organism>
<evidence type="ECO:0008006" key="3">
    <source>
        <dbReference type="Google" id="ProtNLM"/>
    </source>
</evidence>
<accession>A0ABP8LBK6</accession>
<sequence length="53" mass="6201">MHTPNPLSRMWHKPDDIWTPDLEVAMNGSRSGVEQLIIDAVKEYFLDFNEDLK</sequence>
<gene>
    <name evidence="1" type="ORF">GCM10023188_07420</name>
</gene>